<keyword evidence="1" id="KW-0560">Oxidoreductase</keyword>
<dbReference type="STRING" id="4577.A0A1D6EET5"/>
<accession>A0A1D6EET5</accession>
<feature type="domain" description="D-isomer specific 2-hydroxyacid dehydrogenase NAD-binding" evidence="2">
    <location>
        <begin position="46"/>
        <end position="101"/>
    </location>
</feature>
<protein>
    <submittedName>
        <fullName evidence="3">Formate dehydrogenase chloroplastic/mitochondrial</fullName>
    </submittedName>
</protein>
<name>A0A1D6EET5_MAIZE</name>
<dbReference type="FunFam" id="3.40.50.720:FF:000862">
    <property type="entry name" value="Formate dehydrogenase chloroplastic/mitochondrial"/>
    <property type="match status" value="1"/>
</dbReference>
<dbReference type="Gene3D" id="3.40.50.720">
    <property type="entry name" value="NAD(P)-binding Rossmann-like Domain"/>
    <property type="match status" value="2"/>
</dbReference>
<sequence length="145" mass="15871">MEIGGGAYLNLKPGRTTADETLAVEQIRKEERGMPALAPFPFGNVAWMKKGVIVVNNARGAIMDAQAVADACSSGHIAASTKGSDHPWRYMPNHAMTPHISGTTIDAQLRYADGVRDMLDRYFKGEDFPVQNYIVKEGQLASQYQ</sequence>
<dbReference type="GO" id="GO:0051287">
    <property type="term" value="F:NAD binding"/>
    <property type="evidence" value="ECO:0007669"/>
    <property type="project" value="InterPro"/>
</dbReference>
<evidence type="ECO:0000313" key="3">
    <source>
        <dbReference type="EMBL" id="ONM18725.1"/>
    </source>
</evidence>
<dbReference type="SUPFAM" id="SSF51735">
    <property type="entry name" value="NAD(P)-binding Rossmann-fold domains"/>
    <property type="match status" value="1"/>
</dbReference>
<dbReference type="AlphaFoldDB" id="A0A1D6EET5"/>
<proteinExistence type="predicted"/>
<dbReference type="InterPro" id="IPR036291">
    <property type="entry name" value="NAD(P)-bd_dom_sf"/>
</dbReference>
<gene>
    <name evidence="3" type="ORF">ZEAMMB73_Zm00001d004323</name>
</gene>
<dbReference type="InterPro" id="IPR006140">
    <property type="entry name" value="D-isomer_DH_NAD-bd"/>
</dbReference>
<dbReference type="PANTHER" id="PTHR42938:SF9">
    <property type="entry name" value="FORMATE DEHYDROGENASE 1"/>
    <property type="match status" value="1"/>
</dbReference>
<evidence type="ECO:0000259" key="2">
    <source>
        <dbReference type="Pfam" id="PF02826"/>
    </source>
</evidence>
<dbReference type="Pfam" id="PF02826">
    <property type="entry name" value="2-Hacid_dh_C"/>
    <property type="match status" value="1"/>
</dbReference>
<dbReference type="InterPro" id="IPR029753">
    <property type="entry name" value="D-isomer_DH_CS"/>
</dbReference>
<dbReference type="EMBL" id="CM007648">
    <property type="protein sequence ID" value="ONM18725.1"/>
    <property type="molecule type" value="Genomic_DNA"/>
</dbReference>
<dbReference type="OMA" id="NRIAMCK"/>
<dbReference type="PANTHER" id="PTHR42938">
    <property type="entry name" value="FORMATE DEHYDROGENASE 1"/>
    <property type="match status" value="1"/>
</dbReference>
<dbReference type="InParanoid" id="A0A1D6EET5"/>
<reference evidence="3" key="1">
    <citation type="submission" date="2015-12" db="EMBL/GenBank/DDBJ databases">
        <title>Update maize B73 reference genome by single molecule sequencing technologies.</title>
        <authorList>
            <consortium name="Maize Genome Sequencing Project"/>
            <person name="Ware D."/>
        </authorList>
    </citation>
    <scope>NUCLEOTIDE SEQUENCE [LARGE SCALE GENOMIC DNA]</scope>
    <source>
        <tissue evidence="3">Seedling</tissue>
    </source>
</reference>
<dbReference type="SMR" id="A0A1D6EET5"/>
<dbReference type="GO" id="GO:0016491">
    <property type="term" value="F:oxidoreductase activity"/>
    <property type="evidence" value="ECO:0007669"/>
    <property type="project" value="UniProtKB-KW"/>
</dbReference>
<dbReference type="PROSITE" id="PS00671">
    <property type="entry name" value="D_2_HYDROXYACID_DH_3"/>
    <property type="match status" value="1"/>
</dbReference>
<organism evidence="3">
    <name type="scientific">Zea mays</name>
    <name type="common">Maize</name>
    <dbReference type="NCBI Taxonomy" id="4577"/>
    <lineage>
        <taxon>Eukaryota</taxon>
        <taxon>Viridiplantae</taxon>
        <taxon>Streptophyta</taxon>
        <taxon>Embryophyta</taxon>
        <taxon>Tracheophyta</taxon>
        <taxon>Spermatophyta</taxon>
        <taxon>Magnoliopsida</taxon>
        <taxon>Liliopsida</taxon>
        <taxon>Poales</taxon>
        <taxon>Poaceae</taxon>
        <taxon>PACMAD clade</taxon>
        <taxon>Panicoideae</taxon>
        <taxon>Andropogonodae</taxon>
        <taxon>Andropogoneae</taxon>
        <taxon>Tripsacinae</taxon>
        <taxon>Zea</taxon>
    </lineage>
</organism>
<evidence type="ECO:0000256" key="1">
    <source>
        <dbReference type="ARBA" id="ARBA00023002"/>
    </source>
</evidence>